<dbReference type="AlphaFoldDB" id="A0A391NJZ8"/>
<protein>
    <submittedName>
        <fullName evidence="2">Uncharacterized protein</fullName>
    </submittedName>
</protein>
<evidence type="ECO:0000256" key="1">
    <source>
        <dbReference type="SAM" id="Coils"/>
    </source>
</evidence>
<organism evidence="2 3">
    <name type="scientific">Kipferlia bialata</name>
    <dbReference type="NCBI Taxonomy" id="797122"/>
    <lineage>
        <taxon>Eukaryota</taxon>
        <taxon>Metamonada</taxon>
        <taxon>Carpediemonas-like organisms</taxon>
        <taxon>Kipferlia</taxon>
    </lineage>
</organism>
<reference evidence="2 3" key="1">
    <citation type="journal article" date="2018" name="PLoS ONE">
        <title>The draft genome of Kipferlia bialata reveals reductive genome evolution in fornicate parasites.</title>
        <authorList>
            <person name="Tanifuji G."/>
            <person name="Takabayashi S."/>
            <person name="Kume K."/>
            <person name="Takagi M."/>
            <person name="Nakayama T."/>
            <person name="Kamikawa R."/>
            <person name="Inagaki Y."/>
            <person name="Hashimoto T."/>
        </authorList>
    </citation>
    <scope>NUCLEOTIDE SEQUENCE [LARGE SCALE GENOMIC DNA]</scope>
    <source>
        <strain evidence="2">NY0173</strain>
    </source>
</reference>
<sequence length="173" mass="19201">MSTSVARYSNSVARQVPASHHVSVGLVSDTSRVAPNVTWLHRPEPVYTQWGSASGTTPPSSTYTQASVSNTHSLHDSHQDDVFFHQYISALQEELVSTQRELDLARAAEAEAEALRAELRERTKENQGLIDRHAALRGAYETHMAQEIAKCKAHYTHHYGQVIAALESQIARK</sequence>
<dbReference type="Proteomes" id="UP000265618">
    <property type="component" value="Unassembled WGS sequence"/>
</dbReference>
<name>A0A391NJZ8_9EUKA</name>
<dbReference type="EMBL" id="BDIP01000646">
    <property type="protein sequence ID" value="GCA62414.1"/>
    <property type="molecule type" value="Genomic_DNA"/>
</dbReference>
<evidence type="ECO:0000313" key="2">
    <source>
        <dbReference type="EMBL" id="GCA62414.1"/>
    </source>
</evidence>
<proteinExistence type="predicted"/>
<gene>
    <name evidence="2" type="ORF">KIPB_003390</name>
</gene>
<comment type="caution">
    <text evidence="2">The sequence shown here is derived from an EMBL/GenBank/DDBJ whole genome shotgun (WGS) entry which is preliminary data.</text>
</comment>
<accession>A0A391NJZ8</accession>
<keyword evidence="1" id="KW-0175">Coiled coil</keyword>
<feature type="coiled-coil region" evidence="1">
    <location>
        <begin position="88"/>
        <end position="132"/>
    </location>
</feature>
<evidence type="ECO:0000313" key="3">
    <source>
        <dbReference type="Proteomes" id="UP000265618"/>
    </source>
</evidence>
<keyword evidence="3" id="KW-1185">Reference proteome</keyword>